<organism evidence="1">
    <name type="scientific">uncultured Caudovirales phage</name>
    <dbReference type="NCBI Taxonomy" id="2100421"/>
    <lineage>
        <taxon>Viruses</taxon>
        <taxon>Duplodnaviria</taxon>
        <taxon>Heunggongvirae</taxon>
        <taxon>Uroviricota</taxon>
        <taxon>Caudoviricetes</taxon>
        <taxon>Peduoviridae</taxon>
        <taxon>Maltschvirus</taxon>
        <taxon>Maltschvirus maltsch</taxon>
    </lineage>
</organism>
<proteinExistence type="predicted"/>
<gene>
    <name evidence="1" type="ORF">UFOVP66_39</name>
</gene>
<name>A0A6J5KSI5_9CAUD</name>
<protein>
    <submittedName>
        <fullName evidence="1">Uncharacterized protein</fullName>
    </submittedName>
</protein>
<dbReference type="EMBL" id="LR796180">
    <property type="protein sequence ID" value="CAB4124881.1"/>
    <property type="molecule type" value="Genomic_DNA"/>
</dbReference>
<accession>A0A6J5KSI5</accession>
<evidence type="ECO:0000313" key="1">
    <source>
        <dbReference type="EMBL" id="CAB4124881.1"/>
    </source>
</evidence>
<sequence length="72" mass="8060">MDQIIVNSAFALVGFLGAFVLNGLSGRVSVIETTMAKLPFTYVAKTDYSSDMSEIKDMLRRIDEKLDRKVDK</sequence>
<reference evidence="1" key="1">
    <citation type="submission" date="2020-04" db="EMBL/GenBank/DDBJ databases">
        <authorList>
            <person name="Chiriac C."/>
            <person name="Salcher M."/>
            <person name="Ghai R."/>
            <person name="Kavagutti S V."/>
        </authorList>
    </citation>
    <scope>NUCLEOTIDE SEQUENCE</scope>
</reference>